<reference evidence="3" key="1">
    <citation type="submission" date="2015-05" db="EMBL/GenBank/DDBJ databases">
        <authorList>
            <person name="Urmite Genomes"/>
        </authorList>
    </citation>
    <scope>NUCLEOTIDE SEQUENCE [LARGE SCALE GENOMIC DNA]</scope>
    <source>
        <strain evidence="3">LF1</strain>
    </source>
</reference>
<dbReference type="EMBL" id="CVRB01000003">
    <property type="protein sequence ID" value="CRK82875.1"/>
    <property type="molecule type" value="Genomic_DNA"/>
</dbReference>
<evidence type="ECO:0000313" key="2">
    <source>
        <dbReference type="EMBL" id="CRK82875.1"/>
    </source>
</evidence>
<feature type="transmembrane region" description="Helical" evidence="1">
    <location>
        <begin position="235"/>
        <end position="255"/>
    </location>
</feature>
<organism evidence="2 3">
    <name type="scientific">Neobacillus massiliamazoniensis</name>
    <dbReference type="NCBI Taxonomy" id="1499688"/>
    <lineage>
        <taxon>Bacteria</taxon>
        <taxon>Bacillati</taxon>
        <taxon>Bacillota</taxon>
        <taxon>Bacilli</taxon>
        <taxon>Bacillales</taxon>
        <taxon>Bacillaceae</taxon>
        <taxon>Neobacillus</taxon>
    </lineage>
</organism>
<proteinExistence type="predicted"/>
<feature type="transmembrane region" description="Helical" evidence="1">
    <location>
        <begin position="124"/>
        <end position="148"/>
    </location>
</feature>
<feature type="transmembrane region" description="Helical" evidence="1">
    <location>
        <begin position="160"/>
        <end position="183"/>
    </location>
</feature>
<protein>
    <submittedName>
        <fullName evidence="2">Uncharacterized protein</fullName>
    </submittedName>
</protein>
<accession>A0A0U1NXV9</accession>
<keyword evidence="1" id="KW-0472">Membrane</keyword>
<keyword evidence="1" id="KW-1133">Transmembrane helix</keyword>
<dbReference type="STRING" id="1499688.BN000_02829"/>
<evidence type="ECO:0000256" key="1">
    <source>
        <dbReference type="SAM" id="Phobius"/>
    </source>
</evidence>
<feature type="transmembrane region" description="Helical" evidence="1">
    <location>
        <begin position="21"/>
        <end position="44"/>
    </location>
</feature>
<dbReference type="Proteomes" id="UP000199087">
    <property type="component" value="Unassembled WGS sequence"/>
</dbReference>
<sequence>MKASKGKVDISELKLFRGEKLLVMISLLGFLLAIGVALYIGIFGNVVLPEGKLDRAFSFDAAIALFLLSIAAILPISGLSLRKRAAARWFFIPAILYAYAIETIQQFRGINPRFSKTGSKTADIIAGALFGLDSLLIIIVVVLIAISFYRKRQANERPLVVLGIRYAFLSVMFAFASGLWMIVLQSRYTGDSGNLIVLHGLGFHALQALPLLGWLSEKARIENQYARRHIHFGSLAWTISILLITVQTALGRSVFEWTALPILSGVMLLIWFGTVVKIVFNLIWPKTVNLDTSSHSD</sequence>
<gene>
    <name evidence="2" type="ORF">BN000_02829</name>
</gene>
<feature type="transmembrane region" description="Helical" evidence="1">
    <location>
        <begin position="195"/>
        <end position="215"/>
    </location>
</feature>
<feature type="transmembrane region" description="Helical" evidence="1">
    <location>
        <begin position="86"/>
        <end position="104"/>
    </location>
</feature>
<dbReference type="RefSeq" id="WP_090635187.1">
    <property type="nucleotide sequence ID" value="NZ_CVRB01000003.1"/>
</dbReference>
<feature type="transmembrane region" description="Helical" evidence="1">
    <location>
        <begin position="261"/>
        <end position="284"/>
    </location>
</feature>
<evidence type="ECO:0000313" key="3">
    <source>
        <dbReference type="Proteomes" id="UP000199087"/>
    </source>
</evidence>
<keyword evidence="3" id="KW-1185">Reference proteome</keyword>
<feature type="transmembrane region" description="Helical" evidence="1">
    <location>
        <begin position="56"/>
        <end position="74"/>
    </location>
</feature>
<keyword evidence="1" id="KW-0812">Transmembrane</keyword>
<dbReference type="AlphaFoldDB" id="A0A0U1NXV9"/>
<dbReference type="OrthoDB" id="2827528at2"/>
<name>A0A0U1NXV9_9BACI</name>